<dbReference type="STRING" id="150248.SAMN05216169_102612"/>
<dbReference type="AlphaFoldDB" id="A0A1I0TG10"/>
<keyword evidence="2" id="KW-1185">Reference proteome</keyword>
<dbReference type="EMBL" id="FOJQ01000026">
    <property type="protein sequence ID" value="SFA50704.1"/>
    <property type="molecule type" value="Genomic_DNA"/>
</dbReference>
<organism evidence="1 2">
    <name type="scientific">Anoxybacillus pushchinoensis</name>
    <dbReference type="NCBI Taxonomy" id="150248"/>
    <lineage>
        <taxon>Bacteria</taxon>
        <taxon>Bacillati</taxon>
        <taxon>Bacillota</taxon>
        <taxon>Bacilli</taxon>
        <taxon>Bacillales</taxon>
        <taxon>Anoxybacillaceae</taxon>
        <taxon>Anoxybacillus</taxon>
    </lineage>
</organism>
<reference evidence="2" key="1">
    <citation type="submission" date="2016-10" db="EMBL/GenBank/DDBJ databases">
        <authorList>
            <person name="Varghese N."/>
            <person name="Submissions S."/>
        </authorList>
    </citation>
    <scope>NUCLEOTIDE SEQUENCE [LARGE SCALE GENOMIC DNA]</scope>
    <source>
        <strain evidence="2">K1</strain>
    </source>
</reference>
<protein>
    <submittedName>
        <fullName evidence="1">Uncharacterized protein</fullName>
    </submittedName>
</protein>
<dbReference type="RefSeq" id="WP_167357391.1">
    <property type="nucleotide sequence ID" value="NZ_FOJQ01000026.1"/>
</dbReference>
<accession>A0A1I0TG10</accession>
<gene>
    <name evidence="1" type="ORF">SAMN05216169_102612</name>
</gene>
<dbReference type="Proteomes" id="UP000198979">
    <property type="component" value="Unassembled WGS sequence"/>
</dbReference>
<name>A0A1I0TG10_9BACL</name>
<evidence type="ECO:0000313" key="1">
    <source>
        <dbReference type="EMBL" id="SFA50704.1"/>
    </source>
</evidence>
<proteinExistence type="predicted"/>
<sequence length="47" mass="5512">MKKLLAIFSLLIAALLAGMFFTKKTILRKRSIPLYIYEKVLQTLKKR</sequence>
<evidence type="ECO:0000313" key="2">
    <source>
        <dbReference type="Proteomes" id="UP000198979"/>
    </source>
</evidence>